<protein>
    <submittedName>
        <fullName evidence="2">Polyketide cyclase</fullName>
    </submittedName>
</protein>
<evidence type="ECO:0000259" key="1">
    <source>
        <dbReference type="Pfam" id="PF12680"/>
    </source>
</evidence>
<accession>A0A918HIU3</accession>
<comment type="caution">
    <text evidence="2">The sequence shown here is derived from an EMBL/GenBank/DDBJ whole genome shotgun (WGS) entry which is preliminary data.</text>
</comment>
<keyword evidence="3" id="KW-1185">Reference proteome</keyword>
<sequence>MSSSPGSGAGRSAKEIVLAAGGELFGALDARVVDKWFSEGFVQHDPTVADGRQGLRAMLGMLGDDFRYEVHRVLEDGDHVALHVTYEGFGPGPMVAFDVFRVEDGRIAEHWDALQPLTGESVSGRSETDGPTEVVDLDRTEANRALVTGFVEGVLMGGGRDVTEFIDAHRYHQHDPHFGDGLEGLRAGLVTFAGRGQRIAYRALHKTVAQGNFVLTLADGAVGPAPSVFYDLFRVEDGRIVEHWDVIQPIPETTAHDHGMF</sequence>
<evidence type="ECO:0000313" key="3">
    <source>
        <dbReference type="Proteomes" id="UP000619486"/>
    </source>
</evidence>
<dbReference type="Pfam" id="PF12680">
    <property type="entry name" value="SnoaL_2"/>
    <property type="match status" value="1"/>
</dbReference>
<feature type="domain" description="SnoaL-like" evidence="1">
    <location>
        <begin position="24"/>
        <end position="110"/>
    </location>
</feature>
<name>A0A918HIU3_9ACTN</name>
<dbReference type="EMBL" id="BMQQ01000040">
    <property type="protein sequence ID" value="GGT61909.1"/>
    <property type="molecule type" value="Genomic_DNA"/>
</dbReference>
<dbReference type="AlphaFoldDB" id="A0A918HIU3"/>
<dbReference type="RefSeq" id="WP_019887136.1">
    <property type="nucleotide sequence ID" value="NZ_BMQQ01000040.1"/>
</dbReference>
<reference evidence="2" key="2">
    <citation type="submission" date="2020-09" db="EMBL/GenBank/DDBJ databases">
        <authorList>
            <person name="Sun Q."/>
            <person name="Ohkuma M."/>
        </authorList>
    </citation>
    <scope>NUCLEOTIDE SEQUENCE</scope>
    <source>
        <strain evidence="2">JCM 3172</strain>
    </source>
</reference>
<organism evidence="2 3">
    <name type="scientific">Streptomyces purpureus</name>
    <dbReference type="NCBI Taxonomy" id="1951"/>
    <lineage>
        <taxon>Bacteria</taxon>
        <taxon>Bacillati</taxon>
        <taxon>Actinomycetota</taxon>
        <taxon>Actinomycetes</taxon>
        <taxon>Kitasatosporales</taxon>
        <taxon>Streptomycetaceae</taxon>
        <taxon>Streptomyces</taxon>
    </lineage>
</organism>
<dbReference type="Gene3D" id="3.10.450.50">
    <property type="match status" value="2"/>
</dbReference>
<dbReference type="Proteomes" id="UP000619486">
    <property type="component" value="Unassembled WGS sequence"/>
</dbReference>
<gene>
    <name evidence="2" type="ORF">GCM10014713_64220</name>
</gene>
<dbReference type="InterPro" id="IPR037401">
    <property type="entry name" value="SnoaL-like"/>
</dbReference>
<dbReference type="InterPro" id="IPR032710">
    <property type="entry name" value="NTF2-like_dom_sf"/>
</dbReference>
<reference evidence="2" key="1">
    <citation type="journal article" date="2014" name="Int. J. Syst. Evol. Microbiol.">
        <title>Complete genome sequence of Corynebacterium casei LMG S-19264T (=DSM 44701T), isolated from a smear-ripened cheese.</title>
        <authorList>
            <consortium name="US DOE Joint Genome Institute (JGI-PGF)"/>
            <person name="Walter F."/>
            <person name="Albersmeier A."/>
            <person name="Kalinowski J."/>
            <person name="Ruckert C."/>
        </authorList>
    </citation>
    <scope>NUCLEOTIDE SEQUENCE</scope>
    <source>
        <strain evidence="2">JCM 3172</strain>
    </source>
</reference>
<dbReference type="SUPFAM" id="SSF54427">
    <property type="entry name" value="NTF2-like"/>
    <property type="match status" value="2"/>
</dbReference>
<proteinExistence type="predicted"/>
<evidence type="ECO:0000313" key="2">
    <source>
        <dbReference type="EMBL" id="GGT61909.1"/>
    </source>
</evidence>